<accession>A0ABY4EQS5</accession>
<dbReference type="SUPFAM" id="SSF52091">
    <property type="entry name" value="SpoIIaa-like"/>
    <property type="match status" value="1"/>
</dbReference>
<dbReference type="Pfam" id="PF13426">
    <property type="entry name" value="PAS_9"/>
    <property type="match status" value="1"/>
</dbReference>
<dbReference type="InterPro" id="IPR001610">
    <property type="entry name" value="PAC"/>
</dbReference>
<dbReference type="Gene3D" id="3.30.750.24">
    <property type="entry name" value="STAS domain"/>
    <property type="match status" value="1"/>
</dbReference>
<dbReference type="EMBL" id="CP095073">
    <property type="protein sequence ID" value="UOQ44456.1"/>
    <property type="molecule type" value="Genomic_DNA"/>
</dbReference>
<evidence type="ECO:0000256" key="1">
    <source>
        <dbReference type="ARBA" id="ARBA00022630"/>
    </source>
</evidence>
<sequence>MNHHTFNKLHDIKKNEFIKTAIDHVGAGVVISDPQQEDNPIIYMNEGFEQLTGYSSEEVLGKNCRFLQGEDSNTETIKKIHEALKNTEQVQVEIKNYRKDGSMFWNELQIFPVYLEHLEQTYFVGVQKDVTVRKEAERLVGHYSSEVKRLSTPIVPVEDHISILPLIGTVDEQRLQQMLDTVSHHVQQSKDEYLILDLSAISSYNGEIHRGSMR</sequence>
<protein>
    <submittedName>
        <fullName evidence="6">PAS domain-containing protein</fullName>
    </submittedName>
</protein>
<dbReference type="NCBIfam" id="TIGR00229">
    <property type="entry name" value="sensory_box"/>
    <property type="match status" value="1"/>
</dbReference>
<evidence type="ECO:0000259" key="4">
    <source>
        <dbReference type="PROSITE" id="PS50112"/>
    </source>
</evidence>
<evidence type="ECO:0000313" key="6">
    <source>
        <dbReference type="EMBL" id="UOQ44456.1"/>
    </source>
</evidence>
<feature type="domain" description="PAC" evidence="5">
    <location>
        <begin position="90"/>
        <end position="142"/>
    </location>
</feature>
<evidence type="ECO:0000256" key="3">
    <source>
        <dbReference type="ARBA" id="ARBA00022991"/>
    </source>
</evidence>
<feature type="domain" description="PAS" evidence="4">
    <location>
        <begin position="14"/>
        <end position="87"/>
    </location>
</feature>
<dbReference type="PROSITE" id="PS50112">
    <property type="entry name" value="PAS"/>
    <property type="match status" value="1"/>
</dbReference>
<gene>
    <name evidence="6" type="ORF">MUN89_00205</name>
</gene>
<dbReference type="SMART" id="SM00091">
    <property type="entry name" value="PAS"/>
    <property type="match status" value="1"/>
</dbReference>
<dbReference type="PROSITE" id="PS50113">
    <property type="entry name" value="PAC"/>
    <property type="match status" value="1"/>
</dbReference>
<dbReference type="Proteomes" id="UP000831787">
    <property type="component" value="Chromosome"/>
</dbReference>
<keyword evidence="7" id="KW-1185">Reference proteome</keyword>
<dbReference type="InterPro" id="IPR035965">
    <property type="entry name" value="PAS-like_dom_sf"/>
</dbReference>
<dbReference type="Gene3D" id="3.30.450.20">
    <property type="entry name" value="PAS domain"/>
    <property type="match status" value="1"/>
</dbReference>
<dbReference type="PANTHER" id="PTHR47429">
    <property type="entry name" value="PROTEIN TWIN LOV 1"/>
    <property type="match status" value="1"/>
</dbReference>
<dbReference type="CDD" id="cd00130">
    <property type="entry name" value="PAS"/>
    <property type="match status" value="1"/>
</dbReference>
<proteinExistence type="predicted"/>
<dbReference type="InterPro" id="IPR036513">
    <property type="entry name" value="STAS_dom_sf"/>
</dbReference>
<dbReference type="SUPFAM" id="SSF55785">
    <property type="entry name" value="PYP-like sensor domain (PAS domain)"/>
    <property type="match status" value="1"/>
</dbReference>
<reference evidence="6 7" key="1">
    <citation type="submission" date="2022-04" db="EMBL/GenBank/DDBJ databases">
        <title>Halobacillus sp. isolated from saltern.</title>
        <authorList>
            <person name="Won M."/>
            <person name="Lee C.-M."/>
            <person name="Woen H.-Y."/>
            <person name="Kwon S.-W."/>
        </authorList>
    </citation>
    <scope>NUCLEOTIDE SEQUENCE [LARGE SCALE GENOMIC DNA]</scope>
    <source>
        <strain evidence="6 7">SSBR10-3</strain>
    </source>
</reference>
<name>A0ABY4EQS5_9BACI</name>
<dbReference type="CDD" id="cd07041">
    <property type="entry name" value="STAS_RsbR_RsbS_like"/>
    <property type="match status" value="1"/>
</dbReference>
<dbReference type="SMART" id="SM00086">
    <property type="entry name" value="PAC"/>
    <property type="match status" value="1"/>
</dbReference>
<dbReference type="InterPro" id="IPR000700">
    <property type="entry name" value="PAS-assoc_C"/>
</dbReference>
<evidence type="ECO:0000259" key="5">
    <source>
        <dbReference type="PROSITE" id="PS50113"/>
    </source>
</evidence>
<keyword evidence="1" id="KW-0285">Flavoprotein</keyword>
<keyword evidence="3" id="KW-0157">Chromophore</keyword>
<evidence type="ECO:0000256" key="2">
    <source>
        <dbReference type="ARBA" id="ARBA00022643"/>
    </source>
</evidence>
<organism evidence="6 7">
    <name type="scientific">Halobacillus salinarum</name>
    <dbReference type="NCBI Taxonomy" id="2932257"/>
    <lineage>
        <taxon>Bacteria</taxon>
        <taxon>Bacillati</taxon>
        <taxon>Bacillota</taxon>
        <taxon>Bacilli</taxon>
        <taxon>Bacillales</taxon>
        <taxon>Bacillaceae</taxon>
        <taxon>Halobacillus</taxon>
    </lineage>
</organism>
<evidence type="ECO:0000313" key="7">
    <source>
        <dbReference type="Proteomes" id="UP000831787"/>
    </source>
</evidence>
<keyword evidence="2" id="KW-0288">FMN</keyword>
<dbReference type="InterPro" id="IPR000014">
    <property type="entry name" value="PAS"/>
</dbReference>
<dbReference type="PANTHER" id="PTHR47429:SF2">
    <property type="entry name" value="PROTEIN TWIN LOV 1"/>
    <property type="match status" value="1"/>
</dbReference>
<dbReference type="RefSeq" id="WP_244710433.1">
    <property type="nucleotide sequence ID" value="NZ_CP095073.1"/>
</dbReference>